<accession>A0A9J5WMQ2</accession>
<dbReference type="Proteomes" id="UP000824120">
    <property type="component" value="Chromosome 11"/>
</dbReference>
<sequence length="76" mass="8615">MIQVDGENDNDVTHRIDVGWLRWRHATRFLCDKFIRLKDKFYKETEEIMIDAVVQASLAPVVGSSGASPFGDHSGH</sequence>
<organism evidence="1 2">
    <name type="scientific">Solanum commersonii</name>
    <name type="common">Commerson's wild potato</name>
    <name type="synonym">Commerson's nightshade</name>
    <dbReference type="NCBI Taxonomy" id="4109"/>
    <lineage>
        <taxon>Eukaryota</taxon>
        <taxon>Viridiplantae</taxon>
        <taxon>Streptophyta</taxon>
        <taxon>Embryophyta</taxon>
        <taxon>Tracheophyta</taxon>
        <taxon>Spermatophyta</taxon>
        <taxon>Magnoliopsida</taxon>
        <taxon>eudicotyledons</taxon>
        <taxon>Gunneridae</taxon>
        <taxon>Pentapetalae</taxon>
        <taxon>asterids</taxon>
        <taxon>lamiids</taxon>
        <taxon>Solanales</taxon>
        <taxon>Solanaceae</taxon>
        <taxon>Solanoideae</taxon>
        <taxon>Solaneae</taxon>
        <taxon>Solanum</taxon>
    </lineage>
</organism>
<protein>
    <submittedName>
        <fullName evidence="1">Uncharacterized protein</fullName>
    </submittedName>
</protein>
<keyword evidence="2" id="KW-1185">Reference proteome</keyword>
<dbReference type="EMBL" id="JACXVP010000011">
    <property type="protein sequence ID" value="KAG5576629.1"/>
    <property type="molecule type" value="Genomic_DNA"/>
</dbReference>
<gene>
    <name evidence="1" type="ORF">H5410_056763</name>
</gene>
<evidence type="ECO:0000313" key="1">
    <source>
        <dbReference type="EMBL" id="KAG5576629.1"/>
    </source>
</evidence>
<proteinExistence type="predicted"/>
<comment type="caution">
    <text evidence="1">The sequence shown here is derived from an EMBL/GenBank/DDBJ whole genome shotgun (WGS) entry which is preliminary data.</text>
</comment>
<reference evidence="1 2" key="1">
    <citation type="submission" date="2020-09" db="EMBL/GenBank/DDBJ databases">
        <title>De no assembly of potato wild relative species, Solanum commersonii.</title>
        <authorList>
            <person name="Cho K."/>
        </authorList>
    </citation>
    <scope>NUCLEOTIDE SEQUENCE [LARGE SCALE GENOMIC DNA]</scope>
    <source>
        <strain evidence="1">LZ3.2</strain>
        <tissue evidence="1">Leaf</tissue>
    </source>
</reference>
<dbReference type="AlphaFoldDB" id="A0A9J5WMQ2"/>
<name>A0A9J5WMQ2_SOLCO</name>
<evidence type="ECO:0000313" key="2">
    <source>
        <dbReference type="Proteomes" id="UP000824120"/>
    </source>
</evidence>